<name>A0A125W5B0_ENTFL</name>
<gene>
    <name evidence="1" type="ORF">HMPREF9498_01889</name>
</gene>
<dbReference type="HOGENOM" id="CLU_185803_1_0_9"/>
<dbReference type="EMBL" id="AEBR01000063">
    <property type="protein sequence ID" value="EFM82474.1"/>
    <property type="molecule type" value="Genomic_DNA"/>
</dbReference>
<dbReference type="RefSeq" id="WP_002366170.1">
    <property type="nucleotide sequence ID" value="NZ_GL454461.1"/>
</dbReference>
<comment type="caution">
    <text evidence="1">The sequence shown here is derived from an EMBL/GenBank/DDBJ whole genome shotgun (WGS) entry which is preliminary data.</text>
</comment>
<proteinExistence type="predicted"/>
<dbReference type="AlphaFoldDB" id="A0A125W5B0"/>
<evidence type="ECO:0000313" key="1">
    <source>
        <dbReference type="EMBL" id="EFM82474.1"/>
    </source>
</evidence>
<protein>
    <submittedName>
        <fullName evidence="1">Uncharacterized protein</fullName>
    </submittedName>
</protein>
<sequence>MAENPFVEKIASLKAGEISELIVEQNEFFQFRDAWISLPDRAEIVGEAGLNGRIIYRYQKEEE</sequence>
<accession>A0A125W5B0</accession>
<organism evidence="1 2">
    <name type="scientific">Enterococcus faecalis TX4248</name>
    <dbReference type="NCBI Taxonomy" id="749495"/>
    <lineage>
        <taxon>Bacteria</taxon>
        <taxon>Bacillati</taxon>
        <taxon>Bacillota</taxon>
        <taxon>Bacilli</taxon>
        <taxon>Lactobacillales</taxon>
        <taxon>Enterococcaceae</taxon>
        <taxon>Enterococcus</taxon>
    </lineage>
</organism>
<reference evidence="1 2" key="1">
    <citation type="submission" date="2010-07" db="EMBL/GenBank/DDBJ databases">
        <authorList>
            <person name="Sid Ahmed O."/>
        </authorList>
    </citation>
    <scope>NUCLEOTIDE SEQUENCE [LARGE SCALE GENOMIC DNA]</scope>
    <source>
        <strain evidence="1 2">TX4248</strain>
    </source>
</reference>
<evidence type="ECO:0000313" key="2">
    <source>
        <dbReference type="Proteomes" id="UP000004846"/>
    </source>
</evidence>
<dbReference type="GeneID" id="60893008"/>
<dbReference type="Proteomes" id="UP000004846">
    <property type="component" value="Unassembled WGS sequence"/>
</dbReference>